<keyword evidence="3" id="KW-1185">Reference proteome</keyword>
<dbReference type="eggNOG" id="COG3464">
    <property type="taxonomic scope" value="Bacteria"/>
</dbReference>
<organism evidence="2 3">
    <name type="scientific">Ktedonobacter racemifer DSM 44963</name>
    <dbReference type="NCBI Taxonomy" id="485913"/>
    <lineage>
        <taxon>Bacteria</taxon>
        <taxon>Bacillati</taxon>
        <taxon>Chloroflexota</taxon>
        <taxon>Ktedonobacteria</taxon>
        <taxon>Ktedonobacterales</taxon>
        <taxon>Ktedonobacteraceae</taxon>
        <taxon>Ktedonobacter</taxon>
    </lineage>
</organism>
<proteinExistence type="predicted"/>
<dbReference type="Gene3D" id="1.10.260.40">
    <property type="entry name" value="lambda repressor-like DNA-binding domains"/>
    <property type="match status" value="1"/>
</dbReference>
<reference evidence="2 3" key="1">
    <citation type="journal article" date="2011" name="Stand. Genomic Sci.">
        <title>Non-contiguous finished genome sequence and contextual data of the filamentous soil bacterium Ktedonobacter racemifer type strain (SOSP1-21).</title>
        <authorList>
            <person name="Chang Y.J."/>
            <person name="Land M."/>
            <person name="Hauser L."/>
            <person name="Chertkov O."/>
            <person name="Del Rio T.G."/>
            <person name="Nolan M."/>
            <person name="Copeland A."/>
            <person name="Tice H."/>
            <person name="Cheng J.F."/>
            <person name="Lucas S."/>
            <person name="Han C."/>
            <person name="Goodwin L."/>
            <person name="Pitluck S."/>
            <person name="Ivanova N."/>
            <person name="Ovchinikova G."/>
            <person name="Pati A."/>
            <person name="Chen A."/>
            <person name="Palaniappan K."/>
            <person name="Mavromatis K."/>
            <person name="Liolios K."/>
            <person name="Brettin T."/>
            <person name="Fiebig A."/>
            <person name="Rohde M."/>
            <person name="Abt B."/>
            <person name="Goker M."/>
            <person name="Detter J.C."/>
            <person name="Woyke T."/>
            <person name="Bristow J."/>
            <person name="Eisen J.A."/>
            <person name="Markowitz V."/>
            <person name="Hugenholtz P."/>
            <person name="Kyrpides N.C."/>
            <person name="Klenk H.P."/>
            <person name="Lapidus A."/>
        </authorList>
    </citation>
    <scope>NUCLEOTIDE SEQUENCE [LARGE SCALE GENOMIC DNA]</scope>
    <source>
        <strain evidence="3">DSM 44963</strain>
    </source>
</reference>
<dbReference type="STRING" id="485913.Krac_6393"/>
<comment type="caution">
    <text evidence="2">The sequence shown here is derived from an EMBL/GenBank/DDBJ whole genome shotgun (WGS) entry which is preliminary data.</text>
</comment>
<dbReference type="Proteomes" id="UP000004508">
    <property type="component" value="Unassembled WGS sequence"/>
</dbReference>
<dbReference type="PANTHER" id="PTHR33498">
    <property type="entry name" value="TRANSPOSASE FOR INSERTION SEQUENCE ELEMENT IS1557"/>
    <property type="match status" value="1"/>
</dbReference>
<dbReference type="CDD" id="cd00093">
    <property type="entry name" value="HTH_XRE"/>
    <property type="match status" value="1"/>
</dbReference>
<evidence type="ECO:0000313" key="3">
    <source>
        <dbReference type="Proteomes" id="UP000004508"/>
    </source>
</evidence>
<dbReference type="InterPro" id="IPR002560">
    <property type="entry name" value="Transposase_DDE"/>
</dbReference>
<dbReference type="PROSITE" id="PS50943">
    <property type="entry name" value="HTH_CROC1"/>
    <property type="match status" value="1"/>
</dbReference>
<evidence type="ECO:0000313" key="2">
    <source>
        <dbReference type="EMBL" id="EFH85218.1"/>
    </source>
</evidence>
<dbReference type="Pfam" id="PF01610">
    <property type="entry name" value="DDE_Tnp_ISL3"/>
    <property type="match status" value="2"/>
</dbReference>
<dbReference type="Pfam" id="PF01381">
    <property type="entry name" value="HTH_3"/>
    <property type="match status" value="1"/>
</dbReference>
<dbReference type="SUPFAM" id="SSF47413">
    <property type="entry name" value="lambda repressor-like DNA-binding domains"/>
    <property type="match status" value="1"/>
</dbReference>
<dbReference type="OrthoDB" id="140629at2"/>
<accession>D6TUC1</accession>
<dbReference type="GO" id="GO:0003677">
    <property type="term" value="F:DNA binding"/>
    <property type="evidence" value="ECO:0007669"/>
    <property type="project" value="InterPro"/>
</dbReference>
<sequence length="535" mass="60357">MEGASLFSLPEGMQVSQIQITDNGIVVEVIATVPTSCCPLCSEPSSSIHCHYRRDLRDVPCAGRRVQLFLTVRKFSCRNPLCQQKVFAERIPTFVEPWARMTIRYGQQITSIGLATCGKGGARLAACLGIQTTRQTILRRIMDLPENLSGSILFLGIDDFSFLRGYRFGTILVNLESHRVVDLLPDRKANTSAAWMRQHPDLMAISRDCGGEYASAAREGAPQAIQCADRFHLLKNLGEALEGLLARHLAIKRKKQTQETLDEHIPIWHATRSVRRSPKMERLQQAYREERLACYEQVVALRKLGMSQDAIAERVGMSQSTVSNWLLAGTYPETTRGPYISRLDPYLPYLFQRWESGCHNMACLFRELVDLGYKGSYASVRDHILRLLPGGKKNAARGEMLASAPLSSRQAAFLFLRRPEKLSVEEQETMLMLRQFHPEVDLAYELVQQFAQMLRERAAERLDAWLAQVLSSGLPELQSFAAGVEKDKDAVRAGLTWWINNGMVEGHVTKLKLMKRQGYGRAGFPLLRKRVLHAI</sequence>
<name>D6TUC1_KTERA</name>
<protein>
    <submittedName>
        <fullName evidence="2">Transcriptional regulator, XRE family</fullName>
    </submittedName>
</protein>
<dbReference type="EMBL" id="ADVG01000003">
    <property type="protein sequence ID" value="EFH85218.1"/>
    <property type="molecule type" value="Genomic_DNA"/>
</dbReference>
<dbReference type="PANTHER" id="PTHR33498:SF1">
    <property type="entry name" value="TRANSPOSASE FOR INSERTION SEQUENCE ELEMENT IS1557"/>
    <property type="match status" value="1"/>
</dbReference>
<dbReference type="InParanoid" id="D6TUC1"/>
<evidence type="ECO:0000259" key="1">
    <source>
        <dbReference type="PROSITE" id="PS50943"/>
    </source>
</evidence>
<dbReference type="InterPro" id="IPR001387">
    <property type="entry name" value="Cro/C1-type_HTH"/>
</dbReference>
<dbReference type="RefSeq" id="WP_007917336.1">
    <property type="nucleotide sequence ID" value="NZ_ADVG01000003.1"/>
</dbReference>
<gene>
    <name evidence="2" type="ORF">Krac_6393</name>
</gene>
<dbReference type="InterPro" id="IPR010982">
    <property type="entry name" value="Lambda_DNA-bd_dom_sf"/>
</dbReference>
<dbReference type="InterPro" id="IPR047951">
    <property type="entry name" value="Transpos_ISL3"/>
</dbReference>
<dbReference type="NCBIfam" id="NF033550">
    <property type="entry name" value="transpos_ISL3"/>
    <property type="match status" value="1"/>
</dbReference>
<feature type="domain" description="HTH cro/C1-type" evidence="1">
    <location>
        <begin position="303"/>
        <end position="325"/>
    </location>
</feature>
<dbReference type="AlphaFoldDB" id="D6TUC1"/>